<feature type="transmembrane region" description="Helical" evidence="12">
    <location>
        <begin position="308"/>
        <end position="330"/>
    </location>
</feature>
<feature type="transmembrane region" description="Helical" evidence="12">
    <location>
        <begin position="24"/>
        <end position="44"/>
    </location>
</feature>
<dbReference type="RefSeq" id="WP_170294594.1">
    <property type="nucleotide sequence ID" value="NZ_WIVE01000001.1"/>
</dbReference>
<feature type="transmembrane region" description="Helical" evidence="12">
    <location>
        <begin position="336"/>
        <end position="356"/>
    </location>
</feature>
<comment type="catalytic activity">
    <reaction evidence="11">
        <text>Fe(II)-heme o + 2 A + H2O = Fe(II)-heme a + 2 AH2</text>
        <dbReference type="Rhea" id="RHEA:63388"/>
        <dbReference type="ChEBI" id="CHEBI:13193"/>
        <dbReference type="ChEBI" id="CHEBI:15377"/>
        <dbReference type="ChEBI" id="CHEBI:17499"/>
        <dbReference type="ChEBI" id="CHEBI:60530"/>
        <dbReference type="ChEBI" id="CHEBI:61715"/>
        <dbReference type="EC" id="1.17.99.9"/>
    </reaction>
    <physiologicalReaction direction="left-to-right" evidence="11">
        <dbReference type="Rhea" id="RHEA:63389"/>
    </physiologicalReaction>
</comment>
<feature type="transmembrane region" description="Helical" evidence="12">
    <location>
        <begin position="109"/>
        <end position="127"/>
    </location>
</feature>
<evidence type="ECO:0000313" key="14">
    <source>
        <dbReference type="Proteomes" id="UP000434582"/>
    </source>
</evidence>
<dbReference type="GO" id="GO:0006784">
    <property type="term" value="P:heme A biosynthetic process"/>
    <property type="evidence" value="ECO:0007669"/>
    <property type="project" value="UniProtKB-UniRule"/>
</dbReference>
<dbReference type="GO" id="GO:0016653">
    <property type="term" value="F:oxidoreductase activity, acting on NAD(P)H, heme protein as acceptor"/>
    <property type="evidence" value="ECO:0007669"/>
    <property type="project" value="TreeGrafter"/>
</dbReference>
<keyword evidence="8 12" id="KW-0350">Heme biosynthesis</keyword>
<keyword evidence="3 12" id="KW-0812">Transmembrane</keyword>
<dbReference type="UniPathway" id="UPA00269">
    <property type="reaction ID" value="UER00713"/>
</dbReference>
<feature type="transmembrane region" description="Helical" evidence="12">
    <location>
        <begin position="139"/>
        <end position="157"/>
    </location>
</feature>
<feature type="transmembrane region" description="Helical" evidence="12">
    <location>
        <begin position="279"/>
        <end position="296"/>
    </location>
</feature>
<comment type="caution">
    <text evidence="13">The sequence shown here is derived from an EMBL/GenBank/DDBJ whole genome shotgun (WGS) entry which is preliminary data.</text>
</comment>
<keyword evidence="5 12" id="KW-1133">Transmembrane helix</keyword>
<dbReference type="InterPro" id="IPR003780">
    <property type="entry name" value="COX15/CtaA_fam"/>
</dbReference>
<dbReference type="Pfam" id="PF02628">
    <property type="entry name" value="COX15-CtaA"/>
    <property type="match status" value="1"/>
</dbReference>
<feature type="binding site" description="axial binding residue" evidence="12">
    <location>
        <position position="338"/>
    </location>
    <ligand>
        <name>heme</name>
        <dbReference type="ChEBI" id="CHEBI:30413"/>
    </ligand>
    <ligandPart>
        <name>Fe</name>
        <dbReference type="ChEBI" id="CHEBI:18248"/>
    </ligandPart>
</feature>
<evidence type="ECO:0000256" key="9">
    <source>
        <dbReference type="ARBA" id="ARBA00023136"/>
    </source>
</evidence>
<dbReference type="GO" id="GO:0046872">
    <property type="term" value="F:metal ion binding"/>
    <property type="evidence" value="ECO:0007669"/>
    <property type="project" value="UniProtKB-KW"/>
</dbReference>
<organism evidence="13 14">
    <name type="scientific">Roseospira navarrensis</name>
    <dbReference type="NCBI Taxonomy" id="140058"/>
    <lineage>
        <taxon>Bacteria</taxon>
        <taxon>Pseudomonadati</taxon>
        <taxon>Pseudomonadota</taxon>
        <taxon>Alphaproteobacteria</taxon>
        <taxon>Rhodospirillales</taxon>
        <taxon>Rhodospirillaceae</taxon>
        <taxon>Roseospira</taxon>
    </lineage>
</organism>
<evidence type="ECO:0000256" key="10">
    <source>
        <dbReference type="ARBA" id="ARBA00044501"/>
    </source>
</evidence>
<keyword evidence="12" id="KW-1003">Cell membrane</keyword>
<dbReference type="InterPro" id="IPR023754">
    <property type="entry name" value="HemeA_Synthase_type2"/>
</dbReference>
<evidence type="ECO:0000256" key="5">
    <source>
        <dbReference type="ARBA" id="ARBA00022989"/>
    </source>
</evidence>
<keyword evidence="9 12" id="KW-0472">Membrane</keyword>
<dbReference type="EC" id="1.17.99.9" evidence="12"/>
<protein>
    <recommendedName>
        <fullName evidence="12">Heme A synthase</fullName>
        <shortName evidence="12">HAS</shortName>
        <ecNumber evidence="12">1.17.99.9</ecNumber>
    </recommendedName>
    <alternativeName>
        <fullName evidence="12">Cytochrome aa3-controlling protein</fullName>
    </alternativeName>
</protein>
<comment type="cofactor">
    <cofactor evidence="1 12">
        <name>heme b</name>
        <dbReference type="ChEBI" id="CHEBI:60344"/>
    </cofactor>
</comment>
<evidence type="ECO:0000256" key="6">
    <source>
        <dbReference type="ARBA" id="ARBA00023002"/>
    </source>
</evidence>
<evidence type="ECO:0000256" key="2">
    <source>
        <dbReference type="ARBA" id="ARBA00004141"/>
    </source>
</evidence>
<dbReference type="AlphaFoldDB" id="A0A7X2D392"/>
<feature type="transmembrane region" description="Helical" evidence="12">
    <location>
        <begin position="172"/>
        <end position="194"/>
    </location>
</feature>
<evidence type="ECO:0000256" key="3">
    <source>
        <dbReference type="ARBA" id="ARBA00022692"/>
    </source>
</evidence>
<evidence type="ECO:0000256" key="4">
    <source>
        <dbReference type="ARBA" id="ARBA00022723"/>
    </source>
</evidence>
<evidence type="ECO:0000256" key="11">
    <source>
        <dbReference type="ARBA" id="ARBA00048044"/>
    </source>
</evidence>
<keyword evidence="6 12" id="KW-0560">Oxidoreductase</keyword>
<keyword evidence="7 12" id="KW-0408">Iron</keyword>
<keyword evidence="14" id="KW-1185">Reference proteome</keyword>
<evidence type="ECO:0000313" key="13">
    <source>
        <dbReference type="EMBL" id="MQX35020.1"/>
    </source>
</evidence>
<gene>
    <name evidence="12" type="primary">ctaA</name>
    <name evidence="13" type="ORF">GHC57_00660</name>
</gene>
<proteinExistence type="inferred from homology"/>
<comment type="subcellular location">
    <subcellularLocation>
        <location evidence="12">Cell membrane</location>
        <topology evidence="12">Multi-pass membrane protein</topology>
    </subcellularLocation>
    <subcellularLocation>
        <location evidence="2">Membrane</location>
        <topology evidence="2">Multi-pass membrane protein</topology>
    </subcellularLocation>
</comment>
<feature type="binding site" description="axial binding residue" evidence="12">
    <location>
        <position position="277"/>
    </location>
    <ligand>
        <name>heme</name>
        <dbReference type="ChEBI" id="CHEBI:30413"/>
    </ligand>
    <ligandPart>
        <name>Fe</name>
        <dbReference type="ChEBI" id="CHEBI:18248"/>
    </ligandPart>
</feature>
<feature type="transmembrane region" description="Helical" evidence="12">
    <location>
        <begin position="214"/>
        <end position="235"/>
    </location>
</feature>
<dbReference type="EMBL" id="WIVE01000001">
    <property type="protein sequence ID" value="MQX35020.1"/>
    <property type="molecule type" value="Genomic_DNA"/>
</dbReference>
<evidence type="ECO:0000256" key="1">
    <source>
        <dbReference type="ARBA" id="ARBA00001970"/>
    </source>
</evidence>
<dbReference type="GO" id="GO:0005886">
    <property type="term" value="C:plasma membrane"/>
    <property type="evidence" value="ECO:0007669"/>
    <property type="project" value="UniProtKB-SubCell"/>
</dbReference>
<dbReference type="Proteomes" id="UP000434582">
    <property type="component" value="Unassembled WGS sequence"/>
</dbReference>
<evidence type="ECO:0000256" key="12">
    <source>
        <dbReference type="HAMAP-Rule" id="MF_01665"/>
    </source>
</evidence>
<dbReference type="HAMAP" id="MF_01665">
    <property type="entry name" value="HemeA_synth_type2"/>
    <property type="match status" value="1"/>
</dbReference>
<keyword evidence="4 12" id="KW-0479">Metal-binding</keyword>
<accession>A0A7X2D392</accession>
<reference evidence="13 14" key="1">
    <citation type="submission" date="2019-10" db="EMBL/GenBank/DDBJ databases">
        <title>Draft whole-genome sequence of the purple nonsulfur photosynthetic bacterium Roseospira navarrensis DSM 15114.</title>
        <authorList>
            <person name="Kyndt J.A."/>
            <person name="Meyer T.E."/>
        </authorList>
    </citation>
    <scope>NUCLEOTIDE SEQUENCE [LARGE SCALE GENOMIC DNA]</scope>
    <source>
        <strain evidence="13 14">DSM 15114</strain>
    </source>
</reference>
<sequence>MTVSAALGDSRRSRLRSGPRPRAVGLWLLGCAGLVGGMVLLGGLTRLTESGLSIVDWRPVTGLLPPLTEAEWQARFLAYQDSPQFRQVNSAMTLDGFKGIFWLEYLHRLLGRLIGLAFLLPLVWFWVRGTIPKGYHAKLVGLFVLGGLQGLMGWLMVQSGLVDRPHVSHLRLAAHMGLAVVILAALLWVALDLLRGPPESTEAAHPSLAGTRRLARLALALTGVTILAGALVAGLDAGLSFNTFPLMAGQWIPDGLGHLEPWWRNALDNVIAVQWQHRWLAIVTVALVLGVAWQGLRTPLQGADRWPFRLLPVAALGQAALGVSTLLLAVPIPLAVAHQGGALAITTLLVWALHVTRDAAAHKPHR</sequence>
<name>A0A7X2D392_9PROT</name>
<comment type="function">
    <text evidence="12">Catalyzes the conversion of heme O to heme A by two successive hydroxylations of the methyl group at C8. The first hydroxylation forms heme I, the second hydroxylation results in an unstable dihydroxymethyl group, which spontaneously dehydrates, resulting in the formyl group of heme A.</text>
</comment>
<comment type="subunit">
    <text evidence="12">Interacts with CtaB.</text>
</comment>
<dbReference type="PANTHER" id="PTHR23289">
    <property type="entry name" value="CYTOCHROME C OXIDASE ASSEMBLY PROTEIN COX15"/>
    <property type="match status" value="1"/>
</dbReference>
<evidence type="ECO:0000256" key="8">
    <source>
        <dbReference type="ARBA" id="ARBA00023133"/>
    </source>
</evidence>
<dbReference type="GO" id="GO:0120547">
    <property type="term" value="F:heme A synthase activity"/>
    <property type="evidence" value="ECO:0007669"/>
    <property type="project" value="UniProtKB-EC"/>
</dbReference>
<comment type="similarity">
    <text evidence="12">Belongs to the COX15/CtaA family. Type 2 subfamily.</text>
</comment>
<evidence type="ECO:0000256" key="7">
    <source>
        <dbReference type="ARBA" id="ARBA00023004"/>
    </source>
</evidence>
<dbReference type="PANTHER" id="PTHR23289:SF2">
    <property type="entry name" value="CYTOCHROME C OXIDASE ASSEMBLY PROTEIN COX15 HOMOLOG"/>
    <property type="match status" value="1"/>
</dbReference>
<comment type="pathway">
    <text evidence="10 12">Porphyrin-containing compound metabolism; heme A biosynthesis; heme A from heme O: step 1/1.</text>
</comment>